<keyword evidence="1" id="KW-1133">Transmembrane helix</keyword>
<evidence type="ECO:0000313" key="3">
    <source>
        <dbReference type="Proteomes" id="UP000262963"/>
    </source>
</evidence>
<evidence type="ECO:0000313" key="2">
    <source>
        <dbReference type="EMBL" id="AXY86166.1"/>
    </source>
</evidence>
<dbReference type="Proteomes" id="UP000262963">
    <property type="component" value="Segment"/>
</dbReference>
<feature type="transmembrane region" description="Helical" evidence="1">
    <location>
        <begin position="6"/>
        <end position="22"/>
    </location>
</feature>
<reference evidence="3" key="1">
    <citation type="submission" date="2018-05" db="EMBL/GenBank/DDBJ databases">
        <title>Novel Clostridium perfringens phage susfortuna.</title>
        <authorList>
            <person name="Kot W."/>
            <person name="Ploeger M."/>
            <person name="Pedersen J."/>
            <person name="Hansen L.H."/>
        </authorList>
    </citation>
    <scope>NUCLEOTIDE SEQUENCE [LARGE SCALE GENOMIC DNA]</scope>
</reference>
<keyword evidence="1" id="KW-0472">Membrane</keyword>
<name>A0A385IRS6_9CAUD</name>
<accession>A0A385IRS6</accession>
<dbReference type="EMBL" id="MH393889">
    <property type="protein sequence ID" value="AXY86166.1"/>
    <property type="molecule type" value="Genomic_DNA"/>
</dbReference>
<keyword evidence="3" id="KW-1185">Reference proteome</keyword>
<organism evidence="2 3">
    <name type="scientific">Clostridium phage susfortuna</name>
    <dbReference type="NCBI Taxonomy" id="2316154"/>
    <lineage>
        <taxon>Viruses</taxon>
        <taxon>Duplodnaviria</taxon>
        <taxon>Heunggongvirae</taxon>
        <taxon>Uroviricota</taxon>
        <taxon>Caudoviricetes</taxon>
        <taxon>Guelinviridae</taxon>
        <taxon>Susfortunavirus</taxon>
        <taxon>Susfortunavirus susfortuna</taxon>
    </lineage>
</organism>
<evidence type="ECO:0000256" key="1">
    <source>
        <dbReference type="SAM" id="Phobius"/>
    </source>
</evidence>
<gene>
    <name evidence="2" type="ORF">susfortuna_gp26</name>
</gene>
<keyword evidence="1" id="KW-0812">Transmembrane</keyword>
<protein>
    <submittedName>
        <fullName evidence="2">Uncharacterized protein</fullName>
    </submittedName>
</protein>
<sequence>MIKYIILWILFNLFVLIFLYDRKVRK</sequence>
<proteinExistence type="predicted"/>